<evidence type="ECO:0000256" key="4">
    <source>
        <dbReference type="ARBA" id="ARBA00023136"/>
    </source>
</evidence>
<comment type="caution">
    <text evidence="7">The sequence shown here is derived from an EMBL/GenBank/DDBJ whole genome shotgun (WGS) entry which is preliminary data.</text>
</comment>
<accession>A0ABS8K3U6</accession>
<feature type="transmembrane region" description="Helical" evidence="5">
    <location>
        <begin position="50"/>
        <end position="76"/>
    </location>
</feature>
<dbReference type="InterPro" id="IPR007829">
    <property type="entry name" value="TM2"/>
</dbReference>
<comment type="subcellular location">
    <subcellularLocation>
        <location evidence="1">Membrane</location>
        <topology evidence="1">Multi-pass membrane protein</topology>
    </subcellularLocation>
</comment>
<dbReference type="EMBL" id="JAJITD010000021">
    <property type="protein sequence ID" value="MCC8396833.1"/>
    <property type="molecule type" value="Genomic_DNA"/>
</dbReference>
<evidence type="ECO:0000313" key="7">
    <source>
        <dbReference type="EMBL" id="MCC8396833.1"/>
    </source>
</evidence>
<keyword evidence="3 5" id="KW-1133">Transmembrane helix</keyword>
<keyword evidence="2 5" id="KW-0812">Transmembrane</keyword>
<dbReference type="Proteomes" id="UP001431019">
    <property type="component" value="Unassembled WGS sequence"/>
</dbReference>
<feature type="domain" description="TM2" evidence="6">
    <location>
        <begin position="14"/>
        <end position="56"/>
    </location>
</feature>
<evidence type="ECO:0000313" key="8">
    <source>
        <dbReference type="Proteomes" id="UP001431019"/>
    </source>
</evidence>
<proteinExistence type="predicted"/>
<evidence type="ECO:0000256" key="5">
    <source>
        <dbReference type="SAM" id="Phobius"/>
    </source>
</evidence>
<keyword evidence="8" id="KW-1185">Reference proteome</keyword>
<evidence type="ECO:0000259" key="6">
    <source>
        <dbReference type="Pfam" id="PF05154"/>
    </source>
</evidence>
<organism evidence="7 8">
    <name type="scientific">Paraburkholderia sejongensis</name>
    <dbReference type="NCBI Taxonomy" id="2886946"/>
    <lineage>
        <taxon>Bacteria</taxon>
        <taxon>Pseudomonadati</taxon>
        <taxon>Pseudomonadota</taxon>
        <taxon>Betaproteobacteria</taxon>
        <taxon>Burkholderiales</taxon>
        <taxon>Burkholderiaceae</taxon>
        <taxon>Paraburkholderia</taxon>
    </lineage>
</organism>
<keyword evidence="4 5" id="KW-0472">Membrane</keyword>
<evidence type="ECO:0000256" key="2">
    <source>
        <dbReference type="ARBA" id="ARBA00022692"/>
    </source>
</evidence>
<gene>
    <name evidence="7" type="ORF">LJ656_30035</name>
</gene>
<sequence length="109" mass="11915">MGDNQRHVLTYDEHKKSAGIAYILWLLFGGLGAHRFYLGDTQLGVAQLLLSFSGVVSALIGEGPLLLIPIVAWLILDVFLIRGSILEHNAYLAAMCGVESTLSHERKPL</sequence>
<evidence type="ECO:0000256" key="3">
    <source>
        <dbReference type="ARBA" id="ARBA00022989"/>
    </source>
</evidence>
<evidence type="ECO:0000256" key="1">
    <source>
        <dbReference type="ARBA" id="ARBA00004141"/>
    </source>
</evidence>
<name>A0ABS8K3U6_9BURK</name>
<feature type="transmembrane region" description="Helical" evidence="5">
    <location>
        <begin position="20"/>
        <end position="38"/>
    </location>
</feature>
<protein>
    <submittedName>
        <fullName evidence="7">TM2 domain-containing protein</fullName>
    </submittedName>
</protein>
<dbReference type="RefSeq" id="WP_230513111.1">
    <property type="nucleotide sequence ID" value="NZ_JAJITD010000021.1"/>
</dbReference>
<reference evidence="7 8" key="1">
    <citation type="submission" date="2021-11" db="EMBL/GenBank/DDBJ databases">
        <authorList>
            <person name="Oh E.-T."/>
            <person name="Kim S.-B."/>
        </authorList>
    </citation>
    <scope>NUCLEOTIDE SEQUENCE [LARGE SCALE GENOMIC DNA]</scope>
    <source>
        <strain evidence="7 8">MMS20-SJTR3</strain>
    </source>
</reference>
<dbReference type="Pfam" id="PF05154">
    <property type="entry name" value="TM2"/>
    <property type="match status" value="1"/>
</dbReference>